<sequence>MPRTRPLTTGEQGLARSVFAEAIPLETVRLLASPFERAFVPGMLWGRGWIVWPGRDLPADIALAPVSLQATLIHELVHVWQALNGVNLLLAKLKAGDSAASYAYPLDPACGWDHLNIEQQATAVEHRFRLSRGQKMPAHSAFYDQLCPFPKPHPETQSFDLEA</sequence>
<dbReference type="EMBL" id="CP062222">
    <property type="protein sequence ID" value="QTC92548.1"/>
    <property type="molecule type" value="Genomic_DNA"/>
</dbReference>
<name>A0A975C298_9CAUL</name>
<evidence type="ECO:0008006" key="3">
    <source>
        <dbReference type="Google" id="ProtNLM"/>
    </source>
</evidence>
<dbReference type="Proteomes" id="UP000663918">
    <property type="component" value="Chromosome"/>
</dbReference>
<protein>
    <recommendedName>
        <fullName evidence="3">Vgr related protein</fullName>
    </recommendedName>
</protein>
<gene>
    <name evidence="1" type="ORF">IFJ75_06670</name>
</gene>
<keyword evidence="2" id="KW-1185">Reference proteome</keyword>
<evidence type="ECO:0000313" key="2">
    <source>
        <dbReference type="Proteomes" id="UP000663918"/>
    </source>
</evidence>
<organism evidence="1 2">
    <name type="scientific">Brevundimonas goettingensis</name>
    <dbReference type="NCBI Taxonomy" id="2774190"/>
    <lineage>
        <taxon>Bacteria</taxon>
        <taxon>Pseudomonadati</taxon>
        <taxon>Pseudomonadota</taxon>
        <taxon>Alphaproteobacteria</taxon>
        <taxon>Caulobacterales</taxon>
        <taxon>Caulobacteraceae</taxon>
        <taxon>Brevundimonas</taxon>
    </lineage>
</organism>
<proteinExistence type="predicted"/>
<reference evidence="1" key="1">
    <citation type="submission" date="2020-09" db="EMBL/GenBank/DDBJ databases">
        <title>Brevundimonas sp. LVF2 isolated from a puddle in Goettingen, Germany.</title>
        <authorList>
            <person name="Friedrich I."/>
            <person name="Klassen A."/>
            <person name="Hannes N."/>
            <person name="Schneider D."/>
            <person name="Hertel R."/>
            <person name="Daniel R."/>
        </authorList>
    </citation>
    <scope>NUCLEOTIDE SEQUENCE</scope>
    <source>
        <strain evidence="1">LVF2</strain>
    </source>
</reference>
<dbReference type="RefSeq" id="WP_225897027.1">
    <property type="nucleotide sequence ID" value="NZ_CP062222.1"/>
</dbReference>
<dbReference type="KEGG" id="bgoe:IFJ75_06670"/>
<dbReference type="AlphaFoldDB" id="A0A975C298"/>
<evidence type="ECO:0000313" key="1">
    <source>
        <dbReference type="EMBL" id="QTC92548.1"/>
    </source>
</evidence>
<accession>A0A975C298</accession>